<evidence type="ECO:0000256" key="2">
    <source>
        <dbReference type="SAM" id="SignalP"/>
    </source>
</evidence>
<dbReference type="KEGG" id="abac:LuPra_01259"/>
<dbReference type="OrthoDB" id="127623at2"/>
<keyword evidence="2" id="KW-0732">Signal</keyword>
<feature type="region of interest" description="Disordered" evidence="1">
    <location>
        <begin position="29"/>
        <end position="61"/>
    </location>
</feature>
<gene>
    <name evidence="3" type="ORF">LuPra_01259</name>
</gene>
<dbReference type="InterPro" id="IPR017802">
    <property type="entry name" value="VWFA-rel_acidobac-type"/>
</dbReference>
<feature type="compositionally biased region" description="Polar residues" evidence="1">
    <location>
        <begin position="326"/>
        <end position="337"/>
    </location>
</feature>
<dbReference type="NCBIfam" id="TIGR03436">
    <property type="entry name" value="acidobact_VWFA"/>
    <property type="match status" value="1"/>
</dbReference>
<accession>A0A143PHS3</accession>
<organism evidence="3 4">
    <name type="scientific">Luteitalea pratensis</name>
    <dbReference type="NCBI Taxonomy" id="1855912"/>
    <lineage>
        <taxon>Bacteria</taxon>
        <taxon>Pseudomonadati</taxon>
        <taxon>Acidobacteriota</taxon>
        <taxon>Vicinamibacteria</taxon>
        <taxon>Vicinamibacterales</taxon>
        <taxon>Vicinamibacteraceae</taxon>
        <taxon>Luteitalea</taxon>
    </lineage>
</organism>
<dbReference type="Proteomes" id="UP000076079">
    <property type="component" value="Chromosome"/>
</dbReference>
<keyword evidence="4" id="KW-1185">Reference proteome</keyword>
<feature type="compositionally biased region" description="Low complexity" evidence="1">
    <location>
        <begin position="49"/>
        <end position="59"/>
    </location>
</feature>
<proteinExistence type="predicted"/>
<evidence type="ECO:0000313" key="3">
    <source>
        <dbReference type="EMBL" id="AMY08071.1"/>
    </source>
</evidence>
<name>A0A143PHS3_LUTPR</name>
<reference evidence="4" key="2">
    <citation type="submission" date="2016-04" db="EMBL/GenBank/DDBJ databases">
        <title>First Complete Genome Sequence of a Subdivision 6 Acidobacterium.</title>
        <authorList>
            <person name="Huang S."/>
            <person name="Vieira S."/>
            <person name="Bunk B."/>
            <person name="Riedel T."/>
            <person name="Sproeer C."/>
            <person name="Overmann J."/>
        </authorList>
    </citation>
    <scope>NUCLEOTIDE SEQUENCE [LARGE SCALE GENOMIC DNA]</scope>
    <source>
        <strain evidence="4">DSM 100886 HEG_-6_39</strain>
    </source>
</reference>
<evidence type="ECO:0000256" key="1">
    <source>
        <dbReference type="SAM" id="MobiDB-lite"/>
    </source>
</evidence>
<dbReference type="RefSeq" id="WP_157898803.1">
    <property type="nucleotide sequence ID" value="NZ_CP015136.1"/>
</dbReference>
<dbReference type="EMBL" id="CP015136">
    <property type="protein sequence ID" value="AMY08071.1"/>
    <property type="molecule type" value="Genomic_DNA"/>
</dbReference>
<feature type="region of interest" description="Disordered" evidence="1">
    <location>
        <begin position="303"/>
        <end position="337"/>
    </location>
</feature>
<sequence precursor="true">MRSRPLLGIAALALMVLAPARFAMRAQAPAGQAPAQPATAPAPAPAPAPADGTQPATPGQPSFRVEANFVRVDVYPTAKGAPITDLTADDFEVLEDGKPQKVTQFERVALSTTTAREERRDPVSAADGLQQAADPRRRVFVLFLDTWHTTFAGAVYARKPLIDMLERLIGPEDLFAVMTPDMDPRHITFARRTETLDNALRHETQWGMRDNMVMIHPEEQALEQCFPEGMPSRKCLGPGNTTSSQPADAYRGIAKQLIRRRREKEVLDALEGLVRFLGTVKEERKALITVTSGYEMFEPKPELARPQECDDPPTLGGVGTGPDGRITNNPRGAQNSVPLSSAGCQALAMRYATLNNRQRFIELTQQANRYNVSFYPFDTRGLTAFDADLGARDDRIRGDQGEWYNKQSPNAPGSMMADRDKLNVRLDSLRLLADNTDGLAVINTNDLDGGAARIVRDLSSYYLLGYYSANEQLDGKWRTIKVRVKRPGVEVRARKGYRALRREDMLTASPSAAAAAAGGAGDAAAAAEGASIASALSSVSGIREGQPWRSRAAYFFHAGAGAAARTGRVWVTADLDPSTMRDAAMAQGGTLSITVTTGKGTAMAEAELPVAAGVRTATAELLTTAAPLEAGDLLVRLRFTPTAGSLPLTDTARLALPAADAAAAAPRLSRASPVTRQKFVPTADPRYRRNEKVRVEVPVAPGATSVKADLLDQAGKVMAAIPVTSALVAPDDAGIGWATADVALVPLGAGDYIVRVEVVHPDGTVRTLTGFKVVP</sequence>
<feature type="compositionally biased region" description="Low complexity" evidence="1">
    <location>
        <begin position="29"/>
        <end position="39"/>
    </location>
</feature>
<protein>
    <submittedName>
        <fullName evidence="3">VWFA-related Acidobacterial domain protein</fullName>
    </submittedName>
</protein>
<feature type="chain" id="PRO_5007511356" evidence="2">
    <location>
        <begin position="24"/>
        <end position="775"/>
    </location>
</feature>
<evidence type="ECO:0000313" key="4">
    <source>
        <dbReference type="Proteomes" id="UP000076079"/>
    </source>
</evidence>
<feature type="signal peptide" evidence="2">
    <location>
        <begin position="1"/>
        <end position="23"/>
    </location>
</feature>
<dbReference type="AlphaFoldDB" id="A0A143PHS3"/>
<reference evidence="3 4" key="1">
    <citation type="journal article" date="2016" name="Genome Announc.">
        <title>First Complete Genome Sequence of a Subdivision 6 Acidobacterium Strain.</title>
        <authorList>
            <person name="Huang S."/>
            <person name="Vieira S."/>
            <person name="Bunk B."/>
            <person name="Riedel T."/>
            <person name="Sproer C."/>
            <person name="Overmann J."/>
        </authorList>
    </citation>
    <scope>NUCLEOTIDE SEQUENCE [LARGE SCALE GENOMIC DNA]</scope>
    <source>
        <strain evidence="4">DSM 100886 HEG_-6_39</strain>
    </source>
</reference>